<dbReference type="AlphaFoldDB" id="A0A922M9B9"/>
<feature type="region of interest" description="Disordered" evidence="1">
    <location>
        <begin position="342"/>
        <end position="375"/>
    </location>
</feature>
<evidence type="ECO:0008006" key="4">
    <source>
        <dbReference type="Google" id="ProtNLM"/>
    </source>
</evidence>
<dbReference type="EMBL" id="JACEFF010000715">
    <property type="protein sequence ID" value="KAH9632353.1"/>
    <property type="molecule type" value="Genomic_DNA"/>
</dbReference>
<accession>A0A922M9B9</accession>
<name>A0A922M9B9_SPOEX</name>
<comment type="caution">
    <text evidence="2">The sequence shown here is derived from an EMBL/GenBank/DDBJ whole genome shotgun (WGS) entry which is preliminary data.</text>
</comment>
<proteinExistence type="predicted"/>
<gene>
    <name evidence="2" type="ORF">HF086_010278</name>
</gene>
<reference evidence="2" key="1">
    <citation type="journal article" date="2021" name="G3 (Bethesda)">
        <title>Genome and transcriptome analysis of the beet armyworm Spodoptera exigua reveals targets for pest control. .</title>
        <authorList>
            <person name="Simon S."/>
            <person name="Breeschoten T."/>
            <person name="Jansen H.J."/>
            <person name="Dirks R.P."/>
            <person name="Schranz M.E."/>
            <person name="Ros V.I.D."/>
        </authorList>
    </citation>
    <scope>NUCLEOTIDE SEQUENCE</scope>
    <source>
        <strain evidence="2">TB_SE_WUR_2020</strain>
    </source>
</reference>
<sequence>MFTERADWMSEETKLTLHLRILRQTLLLLFLVAVTSSRSFSSDLIATDTAPVNQIANITYGAETDNRGTLTSIFSPRMDFEQWKPLTGRGDPLRNDPTYDYEPPVLERVHYWADDTRLEREHYPERKSEVLMLGVSSRKPSVTSRQPPLPPRRPVHRPLPNKYEDFTYKLSEHYPMTILVPPPPPPPGHQPTLFILSDDKLLVNKKVPPQIQLNHSPQSVSQDTTPTSEHLTSLYAVQESNLIYQSSTTTQNWINNNNETKIIENAVSSDYAGWGPTTPIDDKDAANETHNLILNDNSDYSRHPYSFYKPMLSEAPPPPKLILNSFVTSTFVPTALPPATPVPVTASSTQTTWSTEKTTETIEVSTETPEETTTEKMNTVVFQPTPVPTTETKLETSLFDMLGPMMSMPMVNGPERPEDNLYAHASETVHVFNEKKPDDIQIETMQTMQPPPPAKLVETPTVPHKQPFHVNSQVPNKMPALYTHGPYLHNRFTTPIPTTIEEYSETAKQTTEMPTVPMYLIIQGHSKVKTYSSKPKPSVGKETVNNEISKSLETNEVKHLHPKNKKSAKKIDLTDVSRTNNAKNLKTLVDSGLGSIEIQETDLGIKYDVSDGSDVPIEIYRKGIVDNDENDYSNSRKATKEIRTKRQIDLEDLLPFDEETIDEFVYTFLEGKKNETSITGLIAQAVTSDAAQAIDELDEDDDDNDQEDGR</sequence>
<protein>
    <recommendedName>
        <fullName evidence="4">Zonadhesin</fullName>
    </recommendedName>
</protein>
<evidence type="ECO:0000313" key="2">
    <source>
        <dbReference type="EMBL" id="KAH9632353.1"/>
    </source>
</evidence>
<evidence type="ECO:0000313" key="3">
    <source>
        <dbReference type="Proteomes" id="UP000814243"/>
    </source>
</evidence>
<feature type="region of interest" description="Disordered" evidence="1">
    <location>
        <begin position="135"/>
        <end position="160"/>
    </location>
</feature>
<evidence type="ECO:0000256" key="1">
    <source>
        <dbReference type="SAM" id="MobiDB-lite"/>
    </source>
</evidence>
<organism evidence="2 3">
    <name type="scientific">Spodoptera exigua</name>
    <name type="common">Beet armyworm</name>
    <name type="synonym">Noctua fulgens</name>
    <dbReference type="NCBI Taxonomy" id="7107"/>
    <lineage>
        <taxon>Eukaryota</taxon>
        <taxon>Metazoa</taxon>
        <taxon>Ecdysozoa</taxon>
        <taxon>Arthropoda</taxon>
        <taxon>Hexapoda</taxon>
        <taxon>Insecta</taxon>
        <taxon>Pterygota</taxon>
        <taxon>Neoptera</taxon>
        <taxon>Endopterygota</taxon>
        <taxon>Lepidoptera</taxon>
        <taxon>Glossata</taxon>
        <taxon>Ditrysia</taxon>
        <taxon>Noctuoidea</taxon>
        <taxon>Noctuidae</taxon>
        <taxon>Amphipyrinae</taxon>
        <taxon>Spodoptera</taxon>
    </lineage>
</organism>
<dbReference type="Proteomes" id="UP000814243">
    <property type="component" value="Unassembled WGS sequence"/>
</dbReference>
<feature type="compositionally biased region" description="Low complexity" evidence="1">
    <location>
        <begin position="342"/>
        <end position="367"/>
    </location>
</feature>